<dbReference type="PANTHER" id="PTHR43046:SF16">
    <property type="entry name" value="ADP-RIBOSE PYROPHOSPHATASE YJHB-RELATED"/>
    <property type="match status" value="1"/>
</dbReference>
<comment type="cofactor">
    <cofactor evidence="1">
        <name>Mg(2+)</name>
        <dbReference type="ChEBI" id="CHEBI:18420"/>
    </cofactor>
</comment>
<dbReference type="InterPro" id="IPR000086">
    <property type="entry name" value="NUDIX_hydrolase_dom"/>
</dbReference>
<evidence type="ECO:0000256" key="3">
    <source>
        <dbReference type="ARBA" id="ARBA00022801"/>
    </source>
</evidence>
<dbReference type="Gene3D" id="3.90.79.10">
    <property type="entry name" value="Nucleoside Triphosphate Pyrophosphohydrolase"/>
    <property type="match status" value="1"/>
</dbReference>
<dbReference type="PRINTS" id="PR00502">
    <property type="entry name" value="NUDIXFAMILY"/>
</dbReference>
<sequence>MTLLVGAVIVHDRARDRVLLLQRGPRAKFARGLWDLPVGKADPGEAVTATAVRELREETGLVVAPEDLRVAHIVHGRSGVESPNGFLTVVFAAERWTGAPENREPHKHAALRWWPAGALPQPAEAVPSMRTAVTRYLSGGVEVSTRGWD</sequence>
<dbReference type="SUPFAM" id="SSF55811">
    <property type="entry name" value="Nudix"/>
    <property type="match status" value="1"/>
</dbReference>
<dbReference type="EMBL" id="JAVREQ010000001">
    <property type="protein sequence ID" value="MDT0377163.1"/>
    <property type="molecule type" value="Genomic_DNA"/>
</dbReference>
<organism evidence="6 7">
    <name type="scientific">Streptomyces hazeniae</name>
    <dbReference type="NCBI Taxonomy" id="3075538"/>
    <lineage>
        <taxon>Bacteria</taxon>
        <taxon>Bacillati</taxon>
        <taxon>Actinomycetota</taxon>
        <taxon>Actinomycetes</taxon>
        <taxon>Kitasatosporales</taxon>
        <taxon>Streptomycetaceae</taxon>
        <taxon>Streptomyces</taxon>
    </lineage>
</organism>
<evidence type="ECO:0000256" key="4">
    <source>
        <dbReference type="RuleBase" id="RU003476"/>
    </source>
</evidence>
<dbReference type="InterPro" id="IPR020476">
    <property type="entry name" value="Nudix_hydrolase"/>
</dbReference>
<dbReference type="Pfam" id="PF00293">
    <property type="entry name" value="NUDIX"/>
    <property type="match status" value="1"/>
</dbReference>
<gene>
    <name evidence="6" type="ORF">RM572_00020</name>
</gene>
<keyword evidence="3 4" id="KW-0378">Hydrolase</keyword>
<dbReference type="InterPro" id="IPR020084">
    <property type="entry name" value="NUDIX_hydrolase_CS"/>
</dbReference>
<dbReference type="RefSeq" id="WP_311671797.1">
    <property type="nucleotide sequence ID" value="NZ_JAVREQ010000001.1"/>
</dbReference>
<evidence type="ECO:0000313" key="7">
    <source>
        <dbReference type="Proteomes" id="UP001183414"/>
    </source>
</evidence>
<protein>
    <submittedName>
        <fullName evidence="6">NUDIX domain-containing protein</fullName>
    </submittedName>
</protein>
<reference evidence="7" key="1">
    <citation type="submission" date="2023-07" db="EMBL/GenBank/DDBJ databases">
        <title>30 novel species of actinomycetes from the DSMZ collection.</title>
        <authorList>
            <person name="Nouioui I."/>
        </authorList>
    </citation>
    <scope>NUCLEOTIDE SEQUENCE [LARGE SCALE GENOMIC DNA]</scope>
    <source>
        <strain evidence="7">DSM 42041</strain>
    </source>
</reference>
<evidence type="ECO:0000256" key="2">
    <source>
        <dbReference type="ARBA" id="ARBA00005582"/>
    </source>
</evidence>
<name>A0ABU2NND5_9ACTN</name>
<comment type="similarity">
    <text evidence="2 4">Belongs to the Nudix hydrolase family.</text>
</comment>
<evidence type="ECO:0000259" key="5">
    <source>
        <dbReference type="PROSITE" id="PS51462"/>
    </source>
</evidence>
<evidence type="ECO:0000256" key="1">
    <source>
        <dbReference type="ARBA" id="ARBA00001946"/>
    </source>
</evidence>
<accession>A0ABU2NND5</accession>
<dbReference type="PROSITE" id="PS51462">
    <property type="entry name" value="NUDIX"/>
    <property type="match status" value="1"/>
</dbReference>
<dbReference type="PROSITE" id="PS00893">
    <property type="entry name" value="NUDIX_BOX"/>
    <property type="match status" value="1"/>
</dbReference>
<dbReference type="Proteomes" id="UP001183414">
    <property type="component" value="Unassembled WGS sequence"/>
</dbReference>
<keyword evidence="7" id="KW-1185">Reference proteome</keyword>
<dbReference type="InterPro" id="IPR015797">
    <property type="entry name" value="NUDIX_hydrolase-like_dom_sf"/>
</dbReference>
<feature type="domain" description="Nudix hydrolase" evidence="5">
    <location>
        <begin position="1"/>
        <end position="137"/>
    </location>
</feature>
<comment type="caution">
    <text evidence="6">The sequence shown here is derived from an EMBL/GenBank/DDBJ whole genome shotgun (WGS) entry which is preliminary data.</text>
</comment>
<proteinExistence type="inferred from homology"/>
<dbReference type="PANTHER" id="PTHR43046">
    <property type="entry name" value="GDP-MANNOSE MANNOSYL HYDROLASE"/>
    <property type="match status" value="1"/>
</dbReference>
<evidence type="ECO:0000313" key="6">
    <source>
        <dbReference type="EMBL" id="MDT0377163.1"/>
    </source>
</evidence>